<dbReference type="Proteomes" id="UP001165082">
    <property type="component" value="Unassembled WGS sequence"/>
</dbReference>
<feature type="region of interest" description="Disordered" evidence="5">
    <location>
        <begin position="548"/>
        <end position="588"/>
    </location>
</feature>
<accession>A0A9W7KS82</accession>
<feature type="transmembrane region" description="Helical" evidence="6">
    <location>
        <begin position="410"/>
        <end position="433"/>
    </location>
</feature>
<evidence type="ECO:0000259" key="7">
    <source>
        <dbReference type="Pfam" id="PF06813"/>
    </source>
</evidence>
<dbReference type="Gene3D" id="1.20.1250.20">
    <property type="entry name" value="MFS general substrate transporter like domains"/>
    <property type="match status" value="2"/>
</dbReference>
<feature type="transmembrane region" description="Helical" evidence="6">
    <location>
        <begin position="319"/>
        <end position="339"/>
    </location>
</feature>
<keyword evidence="4 6" id="KW-0472">Membrane</keyword>
<feature type="transmembrane region" description="Helical" evidence="6">
    <location>
        <begin position="62"/>
        <end position="80"/>
    </location>
</feature>
<comment type="caution">
    <text evidence="8">The sequence shown here is derived from an EMBL/GenBank/DDBJ whole genome shotgun (WGS) entry which is preliminary data.</text>
</comment>
<feature type="transmembrane region" description="Helical" evidence="6">
    <location>
        <begin position="166"/>
        <end position="184"/>
    </location>
</feature>
<name>A0A9W7KS82_9STRA</name>
<dbReference type="GO" id="GO:0016020">
    <property type="term" value="C:membrane"/>
    <property type="evidence" value="ECO:0007669"/>
    <property type="project" value="UniProtKB-SubCell"/>
</dbReference>
<proteinExistence type="predicted"/>
<feature type="transmembrane region" description="Helical" evidence="6">
    <location>
        <begin position="489"/>
        <end position="508"/>
    </location>
</feature>
<evidence type="ECO:0000313" key="9">
    <source>
        <dbReference type="Proteomes" id="UP001165082"/>
    </source>
</evidence>
<feature type="transmembrane region" description="Helical" evidence="6">
    <location>
        <begin position="128"/>
        <end position="154"/>
    </location>
</feature>
<evidence type="ECO:0000256" key="2">
    <source>
        <dbReference type="ARBA" id="ARBA00022692"/>
    </source>
</evidence>
<dbReference type="OrthoDB" id="410267at2759"/>
<keyword evidence="3 6" id="KW-1133">Transmembrane helix</keyword>
<evidence type="ECO:0000256" key="5">
    <source>
        <dbReference type="SAM" id="MobiDB-lite"/>
    </source>
</evidence>
<dbReference type="PANTHER" id="PTHR21576">
    <property type="entry name" value="UNCHARACTERIZED NODULIN-LIKE PROTEIN"/>
    <property type="match status" value="1"/>
</dbReference>
<feature type="transmembrane region" description="Helical" evidence="6">
    <location>
        <begin position="385"/>
        <end position="404"/>
    </location>
</feature>
<dbReference type="AlphaFoldDB" id="A0A9W7KS82"/>
<feature type="compositionally biased region" description="Polar residues" evidence="5">
    <location>
        <begin position="577"/>
        <end position="588"/>
    </location>
</feature>
<dbReference type="EMBL" id="BRXZ01000333">
    <property type="protein sequence ID" value="GMI09709.1"/>
    <property type="molecule type" value="Genomic_DNA"/>
</dbReference>
<dbReference type="SUPFAM" id="SSF103473">
    <property type="entry name" value="MFS general substrate transporter"/>
    <property type="match status" value="1"/>
</dbReference>
<dbReference type="Pfam" id="PF06813">
    <property type="entry name" value="Nodulin-like"/>
    <property type="match status" value="1"/>
</dbReference>
<feature type="transmembrane region" description="Helical" evidence="6">
    <location>
        <begin position="213"/>
        <end position="231"/>
    </location>
</feature>
<sequence>MLVAAAVTGSSYTFGVYSSALKEKYKFSQSQLDNISTLCFCSGFLTWLPGLIADRLGPSRTIFLGGSVQSTSFILFYLYSSSFFPNSANNTVNMLFLAILLMTQFLGSGCVVAAVFSTTVRTFPKHRGLVTGLIKGWVGLCGGMITQIFVGVVWGLDLDDQDDEAWLSFTLVAGVIVVFATLLSSRVLGKNAERVEEAEGAKFDAQVRRRVKMGYVILVAMGVFVVSSALLEKYVPHFVLSIFAFLIVCIYVSPSLLAGDWIDSAFSDERSNFAPLLKGEDDVLSNILDAEEGGVTSISVPQTTGPDYTIRTMVQTLDFYLLLYSLVVLIGSGIAVTTNSGQMFSSIGSNMSAVSSTIFSVTQSFARVSCGVLCDMLRRKSWQRLWVVLIGLLVMMTSYFLFFINTEISMVLGMAISGLAFGSAWPTMVVVVSETFGMKNMGGNYMVYDGFASAVGTLVLGKLIPEQAYNSHLEPGETECTGKDCYEAAYGNILLICASAVVTSYIFISRAKADRMLDMGLEPHLNAVLEAMEGLMKSEDETQAYEQELKDLRENPTKDPEHRLTAISPRPCPRRLSASQGPSSGTRR</sequence>
<evidence type="ECO:0000256" key="4">
    <source>
        <dbReference type="ARBA" id="ARBA00023136"/>
    </source>
</evidence>
<dbReference type="PANTHER" id="PTHR21576:SF158">
    <property type="entry name" value="RIBOSOMAL RNA-PROCESSING PROTEIN 12-LIKE CONSERVED DOMAIN-CONTAINING PROTEIN"/>
    <property type="match status" value="1"/>
</dbReference>
<dbReference type="InterPro" id="IPR010658">
    <property type="entry name" value="Nodulin-like"/>
</dbReference>
<evidence type="ECO:0000256" key="6">
    <source>
        <dbReference type="SAM" id="Phobius"/>
    </source>
</evidence>
<protein>
    <recommendedName>
        <fullName evidence="7">Nodulin-like domain-containing protein</fullName>
    </recommendedName>
</protein>
<organism evidence="8 9">
    <name type="scientific">Triparma retinervis</name>
    <dbReference type="NCBI Taxonomy" id="2557542"/>
    <lineage>
        <taxon>Eukaryota</taxon>
        <taxon>Sar</taxon>
        <taxon>Stramenopiles</taxon>
        <taxon>Ochrophyta</taxon>
        <taxon>Bolidophyceae</taxon>
        <taxon>Parmales</taxon>
        <taxon>Triparmaceae</taxon>
        <taxon>Triparma</taxon>
    </lineage>
</organism>
<evidence type="ECO:0000256" key="3">
    <source>
        <dbReference type="ARBA" id="ARBA00022989"/>
    </source>
</evidence>
<evidence type="ECO:0000256" key="1">
    <source>
        <dbReference type="ARBA" id="ARBA00004141"/>
    </source>
</evidence>
<gene>
    <name evidence="8" type="ORF">TrRE_jg7126</name>
</gene>
<keyword evidence="9" id="KW-1185">Reference proteome</keyword>
<feature type="transmembrane region" description="Helical" evidence="6">
    <location>
        <begin position="237"/>
        <end position="257"/>
    </location>
</feature>
<reference evidence="8" key="1">
    <citation type="submission" date="2022-07" db="EMBL/GenBank/DDBJ databases">
        <title>Genome analysis of Parmales, a sister group of diatoms, reveals the evolutionary specialization of diatoms from phago-mixotrophs to photoautotrophs.</title>
        <authorList>
            <person name="Ban H."/>
            <person name="Sato S."/>
            <person name="Yoshikawa S."/>
            <person name="Kazumasa Y."/>
            <person name="Nakamura Y."/>
            <person name="Ichinomiya M."/>
            <person name="Saitoh K."/>
            <person name="Sato N."/>
            <person name="Blanc-Mathieu R."/>
            <person name="Endo H."/>
            <person name="Kuwata A."/>
            <person name="Ogata H."/>
        </authorList>
    </citation>
    <scope>NUCLEOTIDE SEQUENCE</scope>
</reference>
<evidence type="ECO:0000313" key="8">
    <source>
        <dbReference type="EMBL" id="GMI09709.1"/>
    </source>
</evidence>
<feature type="compositionally biased region" description="Basic and acidic residues" evidence="5">
    <location>
        <begin position="548"/>
        <end position="564"/>
    </location>
</feature>
<keyword evidence="2 6" id="KW-0812">Transmembrane</keyword>
<dbReference type="InterPro" id="IPR036259">
    <property type="entry name" value="MFS_trans_sf"/>
</dbReference>
<feature type="domain" description="Nodulin-like" evidence="7">
    <location>
        <begin position="5"/>
        <end position="252"/>
    </location>
</feature>
<feature type="transmembrane region" description="Helical" evidence="6">
    <location>
        <begin position="92"/>
        <end position="116"/>
    </location>
</feature>
<comment type="subcellular location">
    <subcellularLocation>
        <location evidence="1">Membrane</location>
        <topology evidence="1">Multi-pass membrane protein</topology>
    </subcellularLocation>
</comment>